<evidence type="ECO:0000313" key="2">
    <source>
        <dbReference type="EMBL" id="RZF21639.1"/>
    </source>
</evidence>
<reference evidence="3" key="1">
    <citation type="journal article" date="2019" name="Int. J. Syst. Evol. Microbiol.">
        <title>Halobacteriovorax valvorus sp. nov., a novel prokaryotic predator isolated from coastal seawater of China.</title>
        <authorList>
            <person name="Chen M.-X."/>
        </authorList>
    </citation>
    <scope>NUCLEOTIDE SEQUENCE [LARGE SCALE GENOMIC DNA]</scope>
    <source>
        <strain evidence="3">BL9</strain>
    </source>
</reference>
<evidence type="ECO:0008006" key="4">
    <source>
        <dbReference type="Google" id="ProtNLM"/>
    </source>
</evidence>
<name>A0ABY0IJB2_9BACT</name>
<organism evidence="2 3">
    <name type="scientific">Halobacteriovorax vibrionivorans</name>
    <dbReference type="NCBI Taxonomy" id="2152716"/>
    <lineage>
        <taxon>Bacteria</taxon>
        <taxon>Pseudomonadati</taxon>
        <taxon>Bdellovibrionota</taxon>
        <taxon>Bacteriovoracia</taxon>
        <taxon>Bacteriovoracales</taxon>
        <taxon>Halobacteriovoraceae</taxon>
        <taxon>Halobacteriovorax</taxon>
    </lineage>
</organism>
<accession>A0ABY0IJB2</accession>
<comment type="caution">
    <text evidence="2">The sequence shown here is derived from an EMBL/GenBank/DDBJ whole genome shotgun (WGS) entry which is preliminary data.</text>
</comment>
<feature type="transmembrane region" description="Helical" evidence="1">
    <location>
        <begin position="28"/>
        <end position="48"/>
    </location>
</feature>
<gene>
    <name evidence="2" type="ORF">DAY19_08090</name>
</gene>
<feature type="transmembrane region" description="Helical" evidence="1">
    <location>
        <begin position="85"/>
        <end position="109"/>
    </location>
</feature>
<dbReference type="Proteomes" id="UP000443582">
    <property type="component" value="Unassembled WGS sequence"/>
</dbReference>
<evidence type="ECO:0000313" key="3">
    <source>
        <dbReference type="Proteomes" id="UP000443582"/>
    </source>
</evidence>
<evidence type="ECO:0000256" key="1">
    <source>
        <dbReference type="SAM" id="Phobius"/>
    </source>
</evidence>
<protein>
    <recommendedName>
        <fullName evidence="4">DUF3147 family protein</fullName>
    </recommendedName>
</protein>
<keyword evidence="3" id="KW-1185">Reference proteome</keyword>
<keyword evidence="1" id="KW-0812">Transmembrane</keyword>
<sequence length="112" mass="12248">MWLAVGKTIVAAVLISFVSWLSGKKTGLAGFITALPLTTLLALAFSHLEWGDSSQSVEYAKSVFVAIPVSLLFFVPFLLAQKFNLGFWSCYSSGIVLLGVGYFVHTYVVKFF</sequence>
<dbReference type="EMBL" id="QDKL01000002">
    <property type="protein sequence ID" value="RZF21639.1"/>
    <property type="molecule type" value="Genomic_DNA"/>
</dbReference>
<keyword evidence="1" id="KW-1133">Transmembrane helix</keyword>
<keyword evidence="1" id="KW-0472">Membrane</keyword>
<feature type="transmembrane region" description="Helical" evidence="1">
    <location>
        <begin position="60"/>
        <end position="79"/>
    </location>
</feature>
<feature type="transmembrane region" description="Helical" evidence="1">
    <location>
        <begin position="5"/>
        <end position="22"/>
    </location>
</feature>
<proteinExistence type="predicted"/>
<dbReference type="RefSeq" id="WP_115361223.1">
    <property type="nucleotide sequence ID" value="NZ_QDKL01000002.1"/>
</dbReference>